<organism evidence="3 4">
    <name type="scientific">Streptomyces lateritius</name>
    <dbReference type="NCBI Taxonomy" id="67313"/>
    <lineage>
        <taxon>Bacteria</taxon>
        <taxon>Bacillati</taxon>
        <taxon>Actinomycetota</taxon>
        <taxon>Actinomycetes</taxon>
        <taxon>Kitasatosporales</taxon>
        <taxon>Streptomycetaceae</taxon>
        <taxon>Streptomyces</taxon>
    </lineage>
</organism>
<reference evidence="3 4" key="1">
    <citation type="submission" date="2024-10" db="EMBL/GenBank/DDBJ databases">
        <title>The Natural Products Discovery Center: Release of the First 8490 Sequenced Strains for Exploring Actinobacteria Biosynthetic Diversity.</title>
        <authorList>
            <person name="Kalkreuter E."/>
            <person name="Kautsar S.A."/>
            <person name="Yang D."/>
            <person name="Bader C.D."/>
            <person name="Teijaro C.N."/>
            <person name="Fluegel L."/>
            <person name="Davis C.M."/>
            <person name="Simpson J.R."/>
            <person name="Lauterbach L."/>
            <person name="Steele A.D."/>
            <person name="Gui C."/>
            <person name="Meng S."/>
            <person name="Li G."/>
            <person name="Viehrig K."/>
            <person name="Ye F."/>
            <person name="Su P."/>
            <person name="Kiefer A.F."/>
            <person name="Nichols A."/>
            <person name="Cepeda A.J."/>
            <person name="Yan W."/>
            <person name="Fan B."/>
            <person name="Jiang Y."/>
            <person name="Adhikari A."/>
            <person name="Zheng C.-J."/>
            <person name="Schuster L."/>
            <person name="Cowan T.M."/>
            <person name="Smanski M.J."/>
            <person name="Chevrette M.G."/>
            <person name="De Carvalho L.P.S."/>
            <person name="Shen B."/>
        </authorList>
    </citation>
    <scope>NUCLEOTIDE SEQUENCE [LARGE SCALE GENOMIC DNA]</scope>
    <source>
        <strain evidence="3 4">NPDC015755</strain>
    </source>
</reference>
<evidence type="ECO:0000313" key="3">
    <source>
        <dbReference type="EMBL" id="MFF8275293.1"/>
    </source>
</evidence>
<proteinExistence type="predicted"/>
<evidence type="ECO:0000256" key="1">
    <source>
        <dbReference type="SAM" id="MobiDB-lite"/>
    </source>
</evidence>
<protein>
    <submittedName>
        <fullName evidence="3">Uncharacterized protein</fullName>
    </submittedName>
</protein>
<comment type="caution">
    <text evidence="3">The sequence shown here is derived from an EMBL/GenBank/DDBJ whole genome shotgun (WGS) entry which is preliminary data.</text>
</comment>
<feature type="transmembrane region" description="Helical" evidence="2">
    <location>
        <begin position="36"/>
        <end position="55"/>
    </location>
</feature>
<evidence type="ECO:0000256" key="2">
    <source>
        <dbReference type="SAM" id="Phobius"/>
    </source>
</evidence>
<dbReference type="Proteomes" id="UP001603013">
    <property type="component" value="Unassembled WGS sequence"/>
</dbReference>
<keyword evidence="2" id="KW-0472">Membrane</keyword>
<accession>A0ABW6Y671</accession>
<evidence type="ECO:0000313" key="4">
    <source>
        <dbReference type="Proteomes" id="UP001603013"/>
    </source>
</evidence>
<dbReference type="RefSeq" id="WP_391933017.1">
    <property type="nucleotide sequence ID" value="NZ_JBIBSM010000002.1"/>
</dbReference>
<keyword evidence="4" id="KW-1185">Reference proteome</keyword>
<name>A0ABW6Y671_9ACTN</name>
<feature type="region of interest" description="Disordered" evidence="1">
    <location>
        <begin position="58"/>
        <end position="82"/>
    </location>
</feature>
<dbReference type="EMBL" id="JBIBSM010000002">
    <property type="protein sequence ID" value="MFF8275293.1"/>
    <property type="molecule type" value="Genomic_DNA"/>
</dbReference>
<sequence length="82" mass="8106">MRPLDLNPLDLHPLRAAAEAASTVPAEAVSDSGPSAIALGLGAAALAGAIGTAVVRNRLSKSAGESPPRERRPGSPSDNSPG</sequence>
<keyword evidence="2" id="KW-1133">Transmembrane helix</keyword>
<gene>
    <name evidence="3" type="ORF">ACF05T_04110</name>
</gene>
<keyword evidence="2" id="KW-0812">Transmembrane</keyword>